<evidence type="ECO:0000256" key="20">
    <source>
        <dbReference type="SAM" id="MobiDB-lite"/>
    </source>
</evidence>
<comment type="catalytic activity">
    <reaction evidence="18">
        <text>ATP + H2O = ADP + phosphate + H(+)</text>
        <dbReference type="Rhea" id="RHEA:13065"/>
        <dbReference type="ChEBI" id="CHEBI:15377"/>
        <dbReference type="ChEBI" id="CHEBI:15378"/>
        <dbReference type="ChEBI" id="CHEBI:30616"/>
        <dbReference type="ChEBI" id="CHEBI:43474"/>
        <dbReference type="ChEBI" id="CHEBI:456216"/>
    </reaction>
</comment>
<keyword evidence="6" id="KW-0479">Metal-binding</keyword>
<dbReference type="InterPro" id="IPR027417">
    <property type="entry name" value="P-loop_NTPase"/>
</dbReference>
<keyword evidence="8" id="KW-0227">DNA damage</keyword>
<dbReference type="GO" id="GO:0016887">
    <property type="term" value="F:ATP hydrolysis activity"/>
    <property type="evidence" value="ECO:0007669"/>
    <property type="project" value="InterPro"/>
</dbReference>
<feature type="coiled-coil region" evidence="19">
    <location>
        <begin position="204"/>
        <end position="350"/>
    </location>
</feature>
<dbReference type="AlphaFoldDB" id="A0A8B7Y143"/>
<dbReference type="GO" id="GO:0000781">
    <property type="term" value="C:chromosome, telomeric region"/>
    <property type="evidence" value="ECO:0007669"/>
    <property type="project" value="UniProtKB-SubCell"/>
</dbReference>
<dbReference type="OMA" id="EQSINIR"/>
<organism evidence="22 23">
    <name type="scientific">Acanthaster planci</name>
    <name type="common">Crown-of-thorns starfish</name>
    <dbReference type="NCBI Taxonomy" id="133434"/>
    <lineage>
        <taxon>Eukaryota</taxon>
        <taxon>Metazoa</taxon>
        <taxon>Echinodermata</taxon>
        <taxon>Eleutherozoa</taxon>
        <taxon>Asterozoa</taxon>
        <taxon>Asteroidea</taxon>
        <taxon>Valvatacea</taxon>
        <taxon>Valvatida</taxon>
        <taxon>Acanthasteridae</taxon>
        <taxon>Acanthaster</taxon>
    </lineage>
</organism>
<evidence type="ECO:0000256" key="16">
    <source>
        <dbReference type="ARBA" id="ARBA00023242"/>
    </source>
</evidence>
<evidence type="ECO:0000259" key="21">
    <source>
        <dbReference type="Pfam" id="PF13476"/>
    </source>
</evidence>
<proteinExistence type="inferred from homology"/>
<keyword evidence="11" id="KW-0067">ATP-binding</keyword>
<dbReference type="GO" id="GO:0000722">
    <property type="term" value="P:telomere maintenance via recombination"/>
    <property type="evidence" value="ECO:0007669"/>
    <property type="project" value="TreeGrafter"/>
</dbReference>
<dbReference type="KEGG" id="aplc:110977246"/>
<evidence type="ECO:0000256" key="17">
    <source>
        <dbReference type="ARBA" id="ARBA00023254"/>
    </source>
</evidence>
<evidence type="ECO:0000256" key="11">
    <source>
        <dbReference type="ARBA" id="ARBA00022840"/>
    </source>
</evidence>
<sequence>MSSIEKLSIRGIRSFGQEDSDCQIIDFFHPLTLITGQNGAGKTTIIECLKYVCTGDMPPGSKGNAFIHDPKVAHETEVKAQVKLKFKDVTGKVAVVTRNLIAVQKLKKIEFKSLEGVIARTNDLGEKVSLSSKCAEIDREMVASLGVSKPVLNNVIFCHQEDAAWPLSEGKTLKGKFDEIFAATRYIKALDVIKKLRTEQSINIRDYKTEAKYLKERKDKAKELASDLEAKKEKLTAAKESVNQITRELRPILERLREIEDREEEINLLSTEVAKCKAEKAQMEKNKQELEDNLEFIFQGTNDELRKIFQEHQVKIGDKENTLTQTEKRLASLEKSLQKENEKKSKLLMNQGKIEQEHEVENDSVECTDSVETIH</sequence>
<dbReference type="FunFam" id="3.40.50.300:FF:001037">
    <property type="entry name" value="DNA repair protein RAD50"/>
    <property type="match status" value="1"/>
</dbReference>
<evidence type="ECO:0000256" key="6">
    <source>
        <dbReference type="ARBA" id="ARBA00022723"/>
    </source>
</evidence>
<dbReference type="GO" id="GO:0051880">
    <property type="term" value="F:G-quadruplex DNA binding"/>
    <property type="evidence" value="ECO:0007669"/>
    <property type="project" value="TreeGrafter"/>
</dbReference>
<dbReference type="GO" id="GO:0000794">
    <property type="term" value="C:condensed nuclear chromosome"/>
    <property type="evidence" value="ECO:0007669"/>
    <property type="project" value="TreeGrafter"/>
</dbReference>
<evidence type="ECO:0000256" key="7">
    <source>
        <dbReference type="ARBA" id="ARBA00022741"/>
    </source>
</evidence>
<dbReference type="Gene3D" id="3.40.50.300">
    <property type="entry name" value="P-loop containing nucleotide triphosphate hydrolases"/>
    <property type="match status" value="1"/>
</dbReference>
<accession>A0A8B7Y143</accession>
<dbReference type="GO" id="GO:0007004">
    <property type="term" value="P:telomere maintenance via telomerase"/>
    <property type="evidence" value="ECO:0007669"/>
    <property type="project" value="TreeGrafter"/>
</dbReference>
<keyword evidence="17" id="KW-0469">Meiosis</keyword>
<evidence type="ECO:0000256" key="3">
    <source>
        <dbReference type="ARBA" id="ARBA00004574"/>
    </source>
</evidence>
<evidence type="ECO:0000256" key="8">
    <source>
        <dbReference type="ARBA" id="ARBA00022763"/>
    </source>
</evidence>
<keyword evidence="10" id="KW-0862">Zinc</keyword>
<evidence type="ECO:0000256" key="10">
    <source>
        <dbReference type="ARBA" id="ARBA00022833"/>
    </source>
</evidence>
<evidence type="ECO:0000256" key="9">
    <source>
        <dbReference type="ARBA" id="ARBA00022801"/>
    </source>
</evidence>
<keyword evidence="9" id="KW-0378">Hydrolase</keyword>
<keyword evidence="13" id="KW-0779">Telomere</keyword>
<dbReference type="GO" id="GO:0043047">
    <property type="term" value="F:single-stranded telomeric DNA binding"/>
    <property type="evidence" value="ECO:0007669"/>
    <property type="project" value="TreeGrafter"/>
</dbReference>
<keyword evidence="14 19" id="KW-0175">Coiled coil</keyword>
<comment type="cofactor">
    <cofactor evidence="1">
        <name>Zn(2+)</name>
        <dbReference type="ChEBI" id="CHEBI:29105"/>
    </cofactor>
</comment>
<evidence type="ECO:0000313" key="23">
    <source>
        <dbReference type="RefSeq" id="XP_022086883.1"/>
    </source>
</evidence>
<evidence type="ECO:0000256" key="4">
    <source>
        <dbReference type="ARBA" id="ARBA00009439"/>
    </source>
</evidence>
<evidence type="ECO:0000256" key="1">
    <source>
        <dbReference type="ARBA" id="ARBA00001947"/>
    </source>
</evidence>
<keyword evidence="16" id="KW-0539">Nucleus</keyword>
<keyword evidence="15" id="KW-0234">DNA repair</keyword>
<evidence type="ECO:0000256" key="19">
    <source>
        <dbReference type="SAM" id="Coils"/>
    </source>
</evidence>
<evidence type="ECO:0000256" key="5">
    <source>
        <dbReference type="ARBA" id="ARBA00022454"/>
    </source>
</evidence>
<dbReference type="GO" id="GO:0006302">
    <property type="term" value="P:double-strand break repair"/>
    <property type="evidence" value="ECO:0007669"/>
    <property type="project" value="InterPro"/>
</dbReference>
<feature type="region of interest" description="Disordered" evidence="20">
    <location>
        <begin position="352"/>
        <end position="375"/>
    </location>
</feature>
<evidence type="ECO:0000256" key="2">
    <source>
        <dbReference type="ARBA" id="ARBA00004123"/>
    </source>
</evidence>
<dbReference type="GO" id="GO:0046872">
    <property type="term" value="F:metal ion binding"/>
    <property type="evidence" value="ECO:0007669"/>
    <property type="project" value="UniProtKB-KW"/>
</dbReference>
<name>A0A8B7Y143_ACAPL</name>
<dbReference type="OrthoDB" id="18797at2759"/>
<dbReference type="GeneID" id="110977246"/>
<feature type="domain" description="Rad50/SbcC-type AAA" evidence="21">
    <location>
        <begin position="6"/>
        <end position="249"/>
    </location>
</feature>
<dbReference type="Proteomes" id="UP000694845">
    <property type="component" value="Unplaced"/>
</dbReference>
<dbReference type="GO" id="GO:0005524">
    <property type="term" value="F:ATP binding"/>
    <property type="evidence" value="ECO:0007669"/>
    <property type="project" value="UniProtKB-KW"/>
</dbReference>
<dbReference type="InterPro" id="IPR038729">
    <property type="entry name" value="Rad50/SbcC_AAA"/>
</dbReference>
<keyword evidence="22" id="KW-1185">Reference proteome</keyword>
<comment type="similarity">
    <text evidence="4">Belongs to the SMC family. RAD50 subfamily.</text>
</comment>
<keyword evidence="7" id="KW-0547">Nucleotide-binding</keyword>
<gene>
    <name evidence="23" type="primary">LOC110977246</name>
</gene>
<dbReference type="RefSeq" id="XP_022086883.1">
    <property type="nucleotide sequence ID" value="XM_022231191.1"/>
</dbReference>
<evidence type="ECO:0000256" key="18">
    <source>
        <dbReference type="ARBA" id="ARBA00049360"/>
    </source>
</evidence>
<evidence type="ECO:0000256" key="14">
    <source>
        <dbReference type="ARBA" id="ARBA00023054"/>
    </source>
</evidence>
<dbReference type="SUPFAM" id="SSF52540">
    <property type="entry name" value="P-loop containing nucleoside triphosphate hydrolases"/>
    <property type="match status" value="1"/>
</dbReference>
<keyword evidence="5" id="KW-0158">Chromosome</keyword>
<dbReference type="GO" id="GO:0030870">
    <property type="term" value="C:Mre11 complex"/>
    <property type="evidence" value="ECO:0007669"/>
    <property type="project" value="TreeGrafter"/>
</dbReference>
<evidence type="ECO:0000256" key="15">
    <source>
        <dbReference type="ARBA" id="ARBA00023204"/>
    </source>
</evidence>
<dbReference type="Pfam" id="PF13476">
    <property type="entry name" value="AAA_23"/>
    <property type="match status" value="1"/>
</dbReference>
<protein>
    <submittedName>
        <fullName evidence="23">DNA repair protein RAD50-like</fullName>
    </submittedName>
</protein>
<keyword evidence="12" id="KW-0460">Magnesium</keyword>
<comment type="subcellular location">
    <subcellularLocation>
        <location evidence="3">Chromosome</location>
        <location evidence="3">Telomere</location>
    </subcellularLocation>
    <subcellularLocation>
        <location evidence="2">Nucleus</location>
    </subcellularLocation>
</comment>
<dbReference type="GO" id="GO:0070192">
    <property type="term" value="P:chromosome organization involved in meiotic cell cycle"/>
    <property type="evidence" value="ECO:0007669"/>
    <property type="project" value="TreeGrafter"/>
</dbReference>
<reference evidence="23" key="1">
    <citation type="submission" date="2025-08" db="UniProtKB">
        <authorList>
            <consortium name="RefSeq"/>
        </authorList>
    </citation>
    <scope>IDENTIFICATION</scope>
</reference>
<dbReference type="GO" id="GO:0003691">
    <property type="term" value="F:double-stranded telomeric DNA binding"/>
    <property type="evidence" value="ECO:0007669"/>
    <property type="project" value="TreeGrafter"/>
</dbReference>
<evidence type="ECO:0000313" key="22">
    <source>
        <dbReference type="Proteomes" id="UP000694845"/>
    </source>
</evidence>
<dbReference type="PANTHER" id="PTHR18867">
    <property type="entry name" value="RAD50"/>
    <property type="match status" value="1"/>
</dbReference>
<dbReference type="PANTHER" id="PTHR18867:SF12">
    <property type="entry name" value="DNA REPAIR PROTEIN RAD50"/>
    <property type="match status" value="1"/>
</dbReference>
<evidence type="ECO:0000256" key="12">
    <source>
        <dbReference type="ARBA" id="ARBA00022842"/>
    </source>
</evidence>
<evidence type="ECO:0000256" key="13">
    <source>
        <dbReference type="ARBA" id="ARBA00022895"/>
    </source>
</evidence>